<dbReference type="InterPro" id="IPR020843">
    <property type="entry name" value="ER"/>
</dbReference>
<feature type="region of interest" description="N-terminal hotdog fold" evidence="64">
    <location>
        <begin position="1018"/>
        <end position="1144"/>
    </location>
</feature>
<dbReference type="Pfam" id="PF00975">
    <property type="entry name" value="Thioesterase"/>
    <property type="match status" value="1"/>
</dbReference>
<dbReference type="SUPFAM" id="SSF53901">
    <property type="entry name" value="Thiolase-like"/>
    <property type="match status" value="1"/>
</dbReference>
<comment type="caution">
    <text evidence="67">The sequence shown here is derived from an EMBL/GenBank/DDBJ whole genome shotgun (WGS) entry which is preliminary data.</text>
</comment>
<evidence type="ECO:0000256" key="42">
    <source>
        <dbReference type="ARBA" id="ARBA00047897"/>
    </source>
</evidence>
<evidence type="ECO:0000256" key="47">
    <source>
        <dbReference type="ARBA" id="ARBA00048289"/>
    </source>
</evidence>
<evidence type="ECO:0000256" key="11">
    <source>
        <dbReference type="ARBA" id="ARBA00022679"/>
    </source>
</evidence>
<evidence type="ECO:0000256" key="48">
    <source>
        <dbReference type="ARBA" id="ARBA00048420"/>
    </source>
</evidence>
<evidence type="ECO:0000256" key="18">
    <source>
        <dbReference type="ARBA" id="ARBA00023002"/>
    </source>
</evidence>
<dbReference type="InterPro" id="IPR042104">
    <property type="entry name" value="PKS_dehydratase_sf"/>
</dbReference>
<dbReference type="EC" id="1.1.1.100" evidence="5"/>
<comment type="catalytic activity">
    <reaction evidence="51">
        <text>a 2,3-saturated acyl-[ACP] + NADP(+) = a (2E)-enoyl-[ACP] + NADPH + H(+)</text>
        <dbReference type="Rhea" id="RHEA:22564"/>
        <dbReference type="Rhea" id="RHEA-COMP:9925"/>
        <dbReference type="Rhea" id="RHEA-COMP:9926"/>
        <dbReference type="ChEBI" id="CHEBI:15378"/>
        <dbReference type="ChEBI" id="CHEBI:57783"/>
        <dbReference type="ChEBI" id="CHEBI:58349"/>
        <dbReference type="ChEBI" id="CHEBI:78784"/>
        <dbReference type="ChEBI" id="CHEBI:78785"/>
        <dbReference type="EC" id="1.3.1.39"/>
    </reaction>
    <physiologicalReaction direction="right-to-left" evidence="51">
        <dbReference type="Rhea" id="RHEA:22566"/>
    </physiologicalReaction>
</comment>
<dbReference type="GO" id="GO:0019171">
    <property type="term" value="F:(3R)-hydroxyacyl-[acyl-carrier-protein] dehydratase activity"/>
    <property type="evidence" value="ECO:0007669"/>
    <property type="project" value="UniProtKB-EC"/>
</dbReference>
<evidence type="ECO:0000313" key="67">
    <source>
        <dbReference type="EMBL" id="KAK8766017.1"/>
    </source>
</evidence>
<accession>A0AAQ4DU77</accession>
<keyword evidence="10" id="KW-0597">Phosphoprotein</keyword>
<dbReference type="PROSITE" id="PS00606">
    <property type="entry name" value="KS3_1"/>
    <property type="match status" value="1"/>
</dbReference>
<dbReference type="InterPro" id="IPR032821">
    <property type="entry name" value="PKS_assoc"/>
</dbReference>
<comment type="function">
    <text evidence="32">Fatty acid synthetase is a multifunctional enzyme that catalyzes the de novo biosynthesis of long-chain saturated fatty acids starting from acetyl-CoA and malonyl-CoA in the presence of NADPH. This multifunctional protein contains 7 catalytic activities and a site for the binding of the prosthetic group 4'-phosphopantetheine of the acyl carrier protein ([ACP]) domain.</text>
</comment>
<comment type="catalytic activity">
    <reaction evidence="28">
        <text>(3R)-hydroxytetradecanoyl-[ACP] = (2E)-tetradecenoyl-[ACP] + H2O</text>
        <dbReference type="Rhea" id="RHEA:41892"/>
        <dbReference type="Rhea" id="RHEA-COMP:9646"/>
        <dbReference type="Rhea" id="RHEA-COMP:9647"/>
        <dbReference type="ChEBI" id="CHEBI:15377"/>
        <dbReference type="ChEBI" id="CHEBI:78474"/>
        <dbReference type="ChEBI" id="CHEBI:78475"/>
    </reaction>
    <physiologicalReaction direction="left-to-right" evidence="28">
        <dbReference type="Rhea" id="RHEA:41893"/>
    </physiologicalReaction>
</comment>
<comment type="catalytic activity">
    <reaction evidence="40">
        <text>dodecanoyl-[ACP] + malonyl-[ACP] + H(+) = 3-oxotetradecanoyl-[ACP] + holo-[ACP] + CO2</text>
        <dbReference type="Rhea" id="RHEA:41884"/>
        <dbReference type="Rhea" id="RHEA-COMP:9623"/>
        <dbReference type="Rhea" id="RHEA-COMP:9644"/>
        <dbReference type="Rhea" id="RHEA-COMP:9645"/>
        <dbReference type="Rhea" id="RHEA-COMP:9685"/>
        <dbReference type="ChEBI" id="CHEBI:15378"/>
        <dbReference type="ChEBI" id="CHEBI:16526"/>
        <dbReference type="ChEBI" id="CHEBI:64479"/>
        <dbReference type="ChEBI" id="CHEBI:65264"/>
        <dbReference type="ChEBI" id="CHEBI:78449"/>
        <dbReference type="ChEBI" id="CHEBI:78473"/>
    </reaction>
    <physiologicalReaction direction="left-to-right" evidence="40">
        <dbReference type="Rhea" id="RHEA:41885"/>
    </physiologicalReaction>
</comment>
<dbReference type="InterPro" id="IPR018201">
    <property type="entry name" value="Ketoacyl_synth_AS"/>
</dbReference>
<comment type="catalytic activity">
    <reaction evidence="25">
        <text>(3R)-hydroxyhexanoyl-[ACP] = (2E)-hexenoyl-[ACP] + H2O</text>
        <dbReference type="Rhea" id="RHEA:41828"/>
        <dbReference type="Rhea" id="RHEA-COMP:9630"/>
        <dbReference type="Rhea" id="RHEA-COMP:9631"/>
        <dbReference type="ChEBI" id="CHEBI:15377"/>
        <dbReference type="ChEBI" id="CHEBI:78457"/>
        <dbReference type="ChEBI" id="CHEBI:78458"/>
    </reaction>
    <physiologicalReaction direction="left-to-right" evidence="25">
        <dbReference type="Rhea" id="RHEA:41829"/>
    </physiologicalReaction>
</comment>
<gene>
    <name evidence="67" type="ORF">V5799_007198</name>
</gene>
<comment type="catalytic activity">
    <reaction evidence="58">
        <text>3-oxododecanoyl-[ACP] + NADPH + H(+) = (3R)-hydroxydodecanoyl-[ACP] + NADP(+)</text>
        <dbReference type="Rhea" id="RHEA:41872"/>
        <dbReference type="Rhea" id="RHEA-COMP:9641"/>
        <dbReference type="Rhea" id="RHEA-COMP:9642"/>
        <dbReference type="ChEBI" id="CHEBI:15378"/>
        <dbReference type="ChEBI" id="CHEBI:57783"/>
        <dbReference type="ChEBI" id="CHEBI:58349"/>
        <dbReference type="ChEBI" id="CHEBI:78469"/>
        <dbReference type="ChEBI" id="CHEBI:78470"/>
    </reaction>
    <physiologicalReaction direction="left-to-right" evidence="58">
        <dbReference type="Rhea" id="RHEA:41873"/>
    </physiologicalReaction>
</comment>
<dbReference type="EMBL" id="JARKHS020026779">
    <property type="protein sequence ID" value="KAK8766017.1"/>
    <property type="molecule type" value="Genomic_DNA"/>
</dbReference>
<evidence type="ECO:0000256" key="43">
    <source>
        <dbReference type="ARBA" id="ARBA00047953"/>
    </source>
</evidence>
<keyword evidence="15" id="KW-0521">NADP</keyword>
<evidence type="ECO:0000256" key="57">
    <source>
        <dbReference type="ARBA" id="ARBA00049171"/>
    </source>
</evidence>
<evidence type="ECO:0000256" key="4">
    <source>
        <dbReference type="ARBA" id="ARBA00012873"/>
    </source>
</evidence>
<comment type="catalytic activity">
    <reaction evidence="53">
        <text>hexadecanoyl-[ACP] + H2O = hexadecanoate + holo-[ACP] + H(+)</text>
        <dbReference type="Rhea" id="RHEA:41932"/>
        <dbReference type="Rhea" id="RHEA-COMP:9652"/>
        <dbReference type="Rhea" id="RHEA-COMP:9685"/>
        <dbReference type="ChEBI" id="CHEBI:7896"/>
        <dbReference type="ChEBI" id="CHEBI:15377"/>
        <dbReference type="ChEBI" id="CHEBI:15378"/>
        <dbReference type="ChEBI" id="CHEBI:64479"/>
        <dbReference type="ChEBI" id="CHEBI:78483"/>
        <dbReference type="EC" id="3.1.2.14"/>
    </reaction>
    <physiologicalReaction direction="left-to-right" evidence="53">
        <dbReference type="Rhea" id="RHEA:41933"/>
    </physiologicalReaction>
</comment>
<evidence type="ECO:0000256" key="51">
    <source>
        <dbReference type="ARBA" id="ARBA00048650"/>
    </source>
</evidence>
<dbReference type="Gene3D" id="3.40.366.10">
    <property type="entry name" value="Malonyl-Coenzyme A Acyl Carrier Protein, domain 2"/>
    <property type="match status" value="1"/>
</dbReference>
<dbReference type="Pfam" id="PF00698">
    <property type="entry name" value="Acyl_transf_1"/>
    <property type="match status" value="1"/>
</dbReference>
<dbReference type="PROSITE" id="PS52019">
    <property type="entry name" value="PKS_MFAS_DH"/>
    <property type="match status" value="1"/>
</dbReference>
<comment type="catalytic activity">
    <reaction evidence="52">
        <text>holo-[ACP] + acetyl-CoA = acetyl-[ACP] + CoA</text>
        <dbReference type="Rhea" id="RHEA:41788"/>
        <dbReference type="Rhea" id="RHEA-COMP:9621"/>
        <dbReference type="Rhea" id="RHEA-COMP:9685"/>
        <dbReference type="ChEBI" id="CHEBI:57287"/>
        <dbReference type="ChEBI" id="CHEBI:57288"/>
        <dbReference type="ChEBI" id="CHEBI:64479"/>
        <dbReference type="ChEBI" id="CHEBI:78446"/>
        <dbReference type="EC" id="2.3.1.38"/>
    </reaction>
    <physiologicalReaction direction="left-to-right" evidence="52">
        <dbReference type="Rhea" id="RHEA:41789"/>
    </physiologicalReaction>
</comment>
<dbReference type="CDD" id="cd00833">
    <property type="entry name" value="PKS"/>
    <property type="match status" value="1"/>
</dbReference>
<comment type="catalytic activity">
    <reaction evidence="45">
        <text>hexadecanoyl-[ACP] + malonyl-[ACP] + H(+) = 3-oxooctadecanoyl-[ACP] + holo-[ACP] + CO2</text>
        <dbReference type="Rhea" id="RHEA:41916"/>
        <dbReference type="Rhea" id="RHEA-COMP:9623"/>
        <dbReference type="Rhea" id="RHEA-COMP:9652"/>
        <dbReference type="Rhea" id="RHEA-COMP:9653"/>
        <dbReference type="Rhea" id="RHEA-COMP:9685"/>
        <dbReference type="ChEBI" id="CHEBI:15378"/>
        <dbReference type="ChEBI" id="CHEBI:16526"/>
        <dbReference type="ChEBI" id="CHEBI:64479"/>
        <dbReference type="ChEBI" id="CHEBI:78449"/>
        <dbReference type="ChEBI" id="CHEBI:78483"/>
        <dbReference type="ChEBI" id="CHEBI:78487"/>
    </reaction>
    <physiologicalReaction direction="left-to-right" evidence="45">
        <dbReference type="Rhea" id="RHEA:41917"/>
    </physiologicalReaction>
</comment>
<dbReference type="InterPro" id="IPR001227">
    <property type="entry name" value="Ac_transferase_dom_sf"/>
</dbReference>
<comment type="catalytic activity">
    <reaction evidence="36">
        <text>a (3R)-hydroxyacyl-[ACP] + NADP(+) = a 3-oxoacyl-[ACP] + NADPH + H(+)</text>
        <dbReference type="Rhea" id="RHEA:17397"/>
        <dbReference type="Rhea" id="RHEA-COMP:9916"/>
        <dbReference type="Rhea" id="RHEA-COMP:9945"/>
        <dbReference type="ChEBI" id="CHEBI:15378"/>
        <dbReference type="ChEBI" id="CHEBI:57783"/>
        <dbReference type="ChEBI" id="CHEBI:58349"/>
        <dbReference type="ChEBI" id="CHEBI:78776"/>
        <dbReference type="ChEBI" id="CHEBI:78827"/>
        <dbReference type="EC" id="1.1.1.100"/>
    </reaction>
    <physiologicalReaction direction="right-to-left" evidence="36">
        <dbReference type="Rhea" id="RHEA:17399"/>
    </physiologicalReaction>
</comment>
<dbReference type="InterPro" id="IPR016036">
    <property type="entry name" value="Malonyl_transacylase_ACP-bd"/>
</dbReference>
<comment type="catalytic activity">
    <reaction evidence="42">
        <text>(2E)-hexenoyl-[ACP] + NADPH + H(+) = hexanoyl-[ACP] + NADP(+)</text>
        <dbReference type="Rhea" id="RHEA:41832"/>
        <dbReference type="Rhea" id="RHEA-COMP:9631"/>
        <dbReference type="Rhea" id="RHEA-COMP:9632"/>
        <dbReference type="ChEBI" id="CHEBI:15378"/>
        <dbReference type="ChEBI" id="CHEBI:57783"/>
        <dbReference type="ChEBI" id="CHEBI:58349"/>
        <dbReference type="ChEBI" id="CHEBI:78458"/>
        <dbReference type="ChEBI" id="CHEBI:78459"/>
    </reaction>
    <physiologicalReaction direction="left-to-right" evidence="42">
        <dbReference type="Rhea" id="RHEA:41833"/>
    </physiologicalReaction>
</comment>
<dbReference type="GO" id="GO:0016297">
    <property type="term" value="F:fatty acyl-[ACP] hydrolase activity"/>
    <property type="evidence" value="ECO:0007669"/>
    <property type="project" value="UniProtKB-EC"/>
</dbReference>
<dbReference type="InterPro" id="IPR016039">
    <property type="entry name" value="Thiolase-like"/>
</dbReference>
<sequence length="2216" mass="243139">MMKEGIAITGSSARFAQADDLAVFKKNLYAGVDFVTSDGTRWPRGSTDKSQALRLRIVRNLFPERVLIEMNGRDGATPLFMVHSIHGHVNDLSEVAVHLPVRVVGVQRTTDIPVHSIQEMAAIYLQKLTQVQPTGPYHLAGYSFGATLAFEMAVQLQNSGASVDSLTLLDGSPLYVAARWQEFQSRYEGRQSDFESFLIRAFLMQQADVDVSEADDLEEFKEKLYAGVDFVTANETRWPRGYLGLPERLGVIRDLSLFDAQFFGVHSKQAHVMDPQMRLLMETSYEAIVDAGYDPETLRGRKIGVFVACGNSDSDEAFCSNTEKIDGFSLLGSCRAMFSNRLSYTLDFRGPSFTVDAACSSTITALSQAVLALRSGECEAAIVAGCTICLRPATSMAFMRLGMLSPDGKCKAFDSRCDGFVRSETVGAFFLQQVSQARRIYTKVIHVKASADGYKTQGVTYPSGKAQEELLREVYSEAKVDPLEVEYVEAHGTGTKAGDVQEMEAITNVFCKAGRQDPLKVGAVKSNVGHNEVASGVSSIAKRYTDGSVEIVANHTPFNGGLVGLNSFGFGGSSAHVILESNPGPHVDSAPREKPELPRLVLVSGRSAQSLARTLDRIDSEAPYPDSAYALLNRVGQRSVKQFPYRGSAVVPVDSSEREVIKVVEQSPSEKRPVWFVFSGMGSQWKGMACQMMHFEVFARSMEKSAELLKQYGIDLIASVSGNQSVDESIGSTLASVTAIQVALVDMLRAVGVHPDGIVGHSAGETACGYADGCFTAEQAVLCAYWRGQCVDLGSPPKGAMAAVGLTWEEAAQRCRKGVVPACHNAVDSVTVSGPADVVAEIVDELRTEGVFARMVDSNNVAFHSEHIQSIGPALREALEKVVPQPKRRSKRWVSSSVPASRWHEPASQLCSAEYYVNNLVSPVLFREALEHVPKDAVVIEIAPHCLFQSILRRALGTGATCLGLMKRDADNKTFFLTSLGHLHTLGVQLDLTPLYPAVPFPVPRGTPSIGHLVSWDHSQRWTVAKWNDFAASGHSAEDIVTVDLEANAGDAYLAGHSHGGRVLFPVAGYMVMAWKHLAKRYGRPFYQLPVFFEDVTFHRATILPQRGPVRFLVNVMQASGEFEISEGGTLAVSGRIRRAEEGQQVLDKDPQGPPAETAVNKLDAEDFYEELRLRGYERQGKFQAVLEIDFESSCGSIKWENNWVTFIDSMLQFCVLPSPRKIFLMPVKIQSCRIDPELHVRLAQDYGDAGIPMACDRCLNTWRAGGIAILGVKTKISPKRTPQQAPCLEEYKFVPYIDDDTAESEREATVQEYIDTCSSVVDRILTAHGQSTSQMSELTESQCKAQEGVYSHYLKHPAENHVILQVLADIEKTMESDASNLTLAVQSTLATYGSDIDNDLLYTALFKEDPLRALLDVVVENTSSKRISILELAAERSNLLLAPWVSSLLPLSNILLKMEYTVAHPRHERVAAELLPEGIKTVAWDSTSFSKAHLPEADLIVIRDVPSERDRLEALAELVSAQCNDRSFALIHHRRSLTPAEIFLSTVGGVTLSHYPSETIQSVFEAFGFCLIGRKSNRLSTLLLLRKINVLVPAAMGDVIRVHNSNFDWVDTIRTAVLNCESSPDCQNIWLLADDSCASGILGLVNCLRVERGSNCIRCLYDMSQTHSSSLADCMLESEEGRKVLERDLVMNVYRDGQWGSYRHVTTQTRGASKRMTEYAFLNVDTRGDLPSLHWYESPLCYAASTSAVGRVLCRVYCAPLNFCDVMLATGKLLPDELPGVMATRDCVLGREFSGRDPEGRRVMGLVPGGAMATTVAVDPDLLWDVPDDWSLEEASTVPLAYSTAYYALLLRGSMRPGESLLVHCGCGGVGQAAISVALSMGCTVFTTAGSKEQREFLKSRFPELQERNIASSRDLSFEEHVRRETGGRGVDIVLNSLSQEKFQASLRCLAKHGRFLDIGKFDSAKNSPQDTSIFLKSAIFCGISLDSLHEDVPFVAEDKRRLRDLITEGIASGVVRPLDVIHFRRDQAEEAFRFMASGKHIGKVVLQVLRDALLENQTAESFEAVCGIKVGGTRHLDELSREACPELDHFVAFSSFVSGHGNVGQINYGYANSVTERICERRSADGLPGLAIQWGAIGDVGAFHRAKGADATLGCYAPQRITSCLSVLDQFLNNGQPVVSSFVRTDTSSITDEAKTKPEEDIVQTVTDIFGKWK</sequence>
<dbReference type="Proteomes" id="UP001321473">
    <property type="component" value="Unassembled WGS sequence"/>
</dbReference>
<organism evidence="67 68">
    <name type="scientific">Amblyomma americanum</name>
    <name type="common">Lone star tick</name>
    <dbReference type="NCBI Taxonomy" id="6943"/>
    <lineage>
        <taxon>Eukaryota</taxon>
        <taxon>Metazoa</taxon>
        <taxon>Ecdysozoa</taxon>
        <taxon>Arthropoda</taxon>
        <taxon>Chelicerata</taxon>
        <taxon>Arachnida</taxon>
        <taxon>Acari</taxon>
        <taxon>Parasitiformes</taxon>
        <taxon>Ixodida</taxon>
        <taxon>Ixodoidea</taxon>
        <taxon>Ixodidae</taxon>
        <taxon>Amblyomminae</taxon>
        <taxon>Amblyomma</taxon>
    </lineage>
</organism>
<comment type="catalytic activity">
    <reaction evidence="24">
        <text>(3R)-hydroxydodecanoyl-[ACP] = (2E)-dodecenoyl-[ACP] + H2O</text>
        <dbReference type="Rhea" id="RHEA:41876"/>
        <dbReference type="Rhea" id="RHEA-COMP:9642"/>
        <dbReference type="Rhea" id="RHEA-COMP:9643"/>
        <dbReference type="ChEBI" id="CHEBI:15377"/>
        <dbReference type="ChEBI" id="CHEBI:78470"/>
        <dbReference type="ChEBI" id="CHEBI:78472"/>
    </reaction>
    <physiologicalReaction direction="left-to-right" evidence="24">
        <dbReference type="Rhea" id="RHEA:41877"/>
    </physiologicalReaction>
</comment>
<comment type="catalytic activity">
    <reaction evidence="29">
        <text>(3R)-hydroxyoctadecanoyl-[ACP] = (2E)-octadecenoyl-[ACP] + H2O</text>
        <dbReference type="Rhea" id="RHEA:41924"/>
        <dbReference type="Rhea" id="RHEA-COMP:9654"/>
        <dbReference type="Rhea" id="RHEA-COMP:9655"/>
        <dbReference type="ChEBI" id="CHEBI:15377"/>
        <dbReference type="ChEBI" id="CHEBI:78488"/>
        <dbReference type="ChEBI" id="CHEBI:78489"/>
    </reaction>
    <physiologicalReaction direction="left-to-right" evidence="29">
        <dbReference type="Rhea" id="RHEA:41925"/>
    </physiologicalReaction>
</comment>
<comment type="catalytic activity">
    <reaction evidence="60">
        <text>3-oxooctanoyl-[ACP] + NADPH + H(+) = (3R)-hydroxyoctanoyl-[ACP] + NADP(+)</text>
        <dbReference type="Rhea" id="RHEA:41840"/>
        <dbReference type="Rhea" id="RHEA-COMP:9633"/>
        <dbReference type="Rhea" id="RHEA-COMP:9634"/>
        <dbReference type="ChEBI" id="CHEBI:15378"/>
        <dbReference type="ChEBI" id="CHEBI:57783"/>
        <dbReference type="ChEBI" id="CHEBI:58349"/>
        <dbReference type="ChEBI" id="CHEBI:78460"/>
        <dbReference type="ChEBI" id="CHEBI:78461"/>
    </reaction>
    <physiologicalReaction direction="left-to-right" evidence="60">
        <dbReference type="Rhea" id="RHEA:41841"/>
    </physiologicalReaction>
</comment>
<dbReference type="Pfam" id="PF21089">
    <property type="entry name" value="PKS_DH_N"/>
    <property type="match status" value="1"/>
</dbReference>
<comment type="catalytic activity">
    <reaction evidence="47">
        <text>tetradecanoyl-[ACP] + H2O = tetradecanoate + holo-[ACP] + H(+)</text>
        <dbReference type="Rhea" id="RHEA:30123"/>
        <dbReference type="Rhea" id="RHEA-COMP:9648"/>
        <dbReference type="Rhea" id="RHEA-COMP:9685"/>
        <dbReference type="ChEBI" id="CHEBI:15377"/>
        <dbReference type="ChEBI" id="CHEBI:15378"/>
        <dbReference type="ChEBI" id="CHEBI:30807"/>
        <dbReference type="ChEBI" id="CHEBI:64479"/>
        <dbReference type="ChEBI" id="CHEBI:78477"/>
        <dbReference type="EC" id="3.1.2.14"/>
    </reaction>
    <physiologicalReaction direction="left-to-right" evidence="47">
        <dbReference type="Rhea" id="RHEA:30124"/>
    </physiologicalReaction>
</comment>
<evidence type="ECO:0000256" key="1">
    <source>
        <dbReference type="ARBA" id="ARBA00005189"/>
    </source>
</evidence>
<dbReference type="InterPro" id="IPR049391">
    <property type="entry name" value="FAS_pseudo-KR"/>
</dbReference>
<evidence type="ECO:0000256" key="49">
    <source>
        <dbReference type="ARBA" id="ARBA00048506"/>
    </source>
</evidence>
<dbReference type="Pfam" id="PF13602">
    <property type="entry name" value="ADH_zinc_N_2"/>
    <property type="match status" value="1"/>
</dbReference>
<dbReference type="Gene3D" id="3.40.50.1820">
    <property type="entry name" value="alpha/beta hydrolase"/>
    <property type="match status" value="1"/>
</dbReference>
<dbReference type="GO" id="GO:0004316">
    <property type="term" value="F:3-oxoacyl-[acyl-carrier-protein] reductase (NADPH) activity"/>
    <property type="evidence" value="ECO:0007669"/>
    <property type="project" value="UniProtKB-EC"/>
</dbReference>
<dbReference type="SMART" id="SM00827">
    <property type="entry name" value="PKS_AT"/>
    <property type="match status" value="1"/>
</dbReference>
<keyword evidence="13" id="KW-0378">Hydrolase</keyword>
<dbReference type="Gene3D" id="3.10.129.110">
    <property type="entry name" value="Polyketide synthase dehydratase"/>
    <property type="match status" value="1"/>
</dbReference>
<evidence type="ECO:0000256" key="24">
    <source>
        <dbReference type="ARBA" id="ARBA00023351"/>
    </source>
</evidence>
<dbReference type="InterPro" id="IPR049900">
    <property type="entry name" value="PKS_mFAS_DH"/>
</dbReference>
<dbReference type="InterPro" id="IPR057326">
    <property type="entry name" value="KR_dom"/>
</dbReference>
<evidence type="ECO:0000259" key="65">
    <source>
        <dbReference type="PROSITE" id="PS52004"/>
    </source>
</evidence>
<dbReference type="Gene3D" id="3.40.50.720">
    <property type="entry name" value="NAD(P)-binding Rossmann-like Domain"/>
    <property type="match status" value="1"/>
</dbReference>
<comment type="catalytic activity">
    <reaction evidence="37">
        <text>3-oxodecanoyl-[ACP] + NADPH + H(+) = (3R)-hydroxydecanoyl-[ACP] + NADP(+)</text>
        <dbReference type="Rhea" id="RHEA:41856"/>
        <dbReference type="Rhea" id="RHEA-COMP:9637"/>
        <dbReference type="Rhea" id="RHEA-COMP:9638"/>
        <dbReference type="ChEBI" id="CHEBI:15378"/>
        <dbReference type="ChEBI" id="CHEBI:57783"/>
        <dbReference type="ChEBI" id="CHEBI:58349"/>
        <dbReference type="ChEBI" id="CHEBI:78464"/>
        <dbReference type="ChEBI" id="CHEBI:78466"/>
    </reaction>
    <physiologicalReaction direction="left-to-right" evidence="37">
        <dbReference type="Rhea" id="RHEA:41857"/>
    </physiologicalReaction>
</comment>
<comment type="catalytic activity">
    <reaction evidence="34">
        <text>3-oxooctadecanoyl-[ACP] + NADPH + H(+) = (3R)-hydroxyoctadecanoyl-[ACP] + NADP(+)</text>
        <dbReference type="Rhea" id="RHEA:41920"/>
        <dbReference type="Rhea" id="RHEA-COMP:9653"/>
        <dbReference type="Rhea" id="RHEA-COMP:9654"/>
        <dbReference type="ChEBI" id="CHEBI:15378"/>
        <dbReference type="ChEBI" id="CHEBI:57783"/>
        <dbReference type="ChEBI" id="CHEBI:58349"/>
        <dbReference type="ChEBI" id="CHEBI:78487"/>
        <dbReference type="ChEBI" id="CHEBI:78488"/>
    </reaction>
    <physiologicalReaction direction="left-to-right" evidence="34">
        <dbReference type="Rhea" id="RHEA:41921"/>
    </physiologicalReaction>
</comment>
<comment type="catalytic activity">
    <reaction evidence="38">
        <text>tetradecanoyl-[ACP] + malonyl-[ACP] + H(+) = 3-oxohexadecanoyl-[ACP] + holo-[ACP] + CO2</text>
        <dbReference type="Rhea" id="RHEA:41900"/>
        <dbReference type="Rhea" id="RHEA-COMP:9623"/>
        <dbReference type="Rhea" id="RHEA-COMP:9648"/>
        <dbReference type="Rhea" id="RHEA-COMP:9649"/>
        <dbReference type="Rhea" id="RHEA-COMP:9685"/>
        <dbReference type="ChEBI" id="CHEBI:15378"/>
        <dbReference type="ChEBI" id="CHEBI:16526"/>
        <dbReference type="ChEBI" id="CHEBI:64479"/>
        <dbReference type="ChEBI" id="CHEBI:78449"/>
        <dbReference type="ChEBI" id="CHEBI:78477"/>
        <dbReference type="ChEBI" id="CHEBI:78478"/>
    </reaction>
    <physiologicalReaction direction="left-to-right" evidence="38">
        <dbReference type="Rhea" id="RHEA:41901"/>
    </physiologicalReaction>
</comment>
<evidence type="ECO:0000256" key="33">
    <source>
        <dbReference type="ARBA" id="ARBA00044883"/>
    </source>
</evidence>
<evidence type="ECO:0000256" key="20">
    <source>
        <dbReference type="ARBA" id="ARBA00023098"/>
    </source>
</evidence>
<evidence type="ECO:0000259" key="66">
    <source>
        <dbReference type="PROSITE" id="PS52019"/>
    </source>
</evidence>
<comment type="catalytic activity">
    <reaction evidence="56">
        <text>decanoyl-[ACP] + malonyl-[ACP] + H(+) = 3-oxododecanoyl-[ACP] + holo-[ACP] + CO2</text>
        <dbReference type="Rhea" id="RHEA:41868"/>
        <dbReference type="Rhea" id="RHEA-COMP:9623"/>
        <dbReference type="Rhea" id="RHEA-COMP:9640"/>
        <dbReference type="Rhea" id="RHEA-COMP:9641"/>
        <dbReference type="Rhea" id="RHEA-COMP:9685"/>
        <dbReference type="ChEBI" id="CHEBI:15378"/>
        <dbReference type="ChEBI" id="CHEBI:16526"/>
        <dbReference type="ChEBI" id="CHEBI:64479"/>
        <dbReference type="ChEBI" id="CHEBI:78449"/>
        <dbReference type="ChEBI" id="CHEBI:78468"/>
        <dbReference type="ChEBI" id="CHEBI:78469"/>
    </reaction>
    <physiologicalReaction direction="left-to-right" evidence="56">
        <dbReference type="Rhea" id="RHEA:41869"/>
    </physiologicalReaction>
</comment>
<feature type="active site" description="Proton donor; for dehydratase activity" evidence="64">
    <location>
        <position position="1209"/>
    </location>
</feature>
<keyword evidence="68" id="KW-1185">Reference proteome</keyword>
<evidence type="ECO:0000256" key="30">
    <source>
        <dbReference type="ARBA" id="ARBA00023401"/>
    </source>
</evidence>
<dbReference type="InterPro" id="IPR029058">
    <property type="entry name" value="AB_hydrolase_fold"/>
</dbReference>
<evidence type="ECO:0000256" key="16">
    <source>
        <dbReference type="ARBA" id="ARBA00022898"/>
    </source>
</evidence>
<keyword evidence="21" id="KW-0275">Fatty acid biosynthesis</keyword>
<evidence type="ECO:0000256" key="6">
    <source>
        <dbReference type="ARBA" id="ARBA00013191"/>
    </source>
</evidence>
<dbReference type="SMART" id="SM00826">
    <property type="entry name" value="PKS_DH"/>
    <property type="match status" value="1"/>
</dbReference>
<dbReference type="GO" id="GO:0141148">
    <property type="term" value="F:enoyl-[acyl-carrier-protein] reductase (NADPH) activity"/>
    <property type="evidence" value="ECO:0007669"/>
    <property type="project" value="UniProtKB-EC"/>
</dbReference>
<evidence type="ECO:0000256" key="41">
    <source>
        <dbReference type="ARBA" id="ARBA00047810"/>
    </source>
</evidence>
<dbReference type="InterPro" id="IPR013968">
    <property type="entry name" value="PKS_KR"/>
</dbReference>
<dbReference type="PROSITE" id="PS52004">
    <property type="entry name" value="KS3_2"/>
    <property type="match status" value="1"/>
</dbReference>
<evidence type="ECO:0000256" key="56">
    <source>
        <dbReference type="ARBA" id="ARBA00049109"/>
    </source>
</evidence>
<evidence type="ECO:0000256" key="25">
    <source>
        <dbReference type="ARBA" id="ARBA00023373"/>
    </source>
</evidence>
<evidence type="ECO:0000256" key="40">
    <source>
        <dbReference type="ARBA" id="ARBA00047578"/>
    </source>
</evidence>
<keyword evidence="19" id="KW-0520">NAD</keyword>
<evidence type="ECO:0000256" key="27">
    <source>
        <dbReference type="ARBA" id="ARBA00023394"/>
    </source>
</evidence>
<dbReference type="PANTHER" id="PTHR43775:SF7">
    <property type="entry name" value="FATTY ACID SYNTHASE"/>
    <property type="match status" value="1"/>
</dbReference>
<evidence type="ECO:0000256" key="61">
    <source>
        <dbReference type="ARBA" id="ARBA00049449"/>
    </source>
</evidence>
<evidence type="ECO:0000256" key="50">
    <source>
        <dbReference type="ARBA" id="ARBA00048571"/>
    </source>
</evidence>
<dbReference type="GO" id="GO:0004313">
    <property type="term" value="F:[acyl-carrier-protein] S-acetyltransferase activity"/>
    <property type="evidence" value="ECO:0007669"/>
    <property type="project" value="UniProtKB-EC"/>
</dbReference>
<comment type="catalytic activity">
    <reaction evidence="61">
        <text>butanoyl-[ACP] + malonyl-[ACP] + H(+) = 3-oxohexanoyl-[ACP] + holo-[ACP] + CO2</text>
        <dbReference type="Rhea" id="RHEA:41820"/>
        <dbReference type="Rhea" id="RHEA-COMP:9623"/>
        <dbReference type="Rhea" id="RHEA-COMP:9628"/>
        <dbReference type="Rhea" id="RHEA-COMP:9629"/>
        <dbReference type="Rhea" id="RHEA-COMP:9685"/>
        <dbReference type="ChEBI" id="CHEBI:15378"/>
        <dbReference type="ChEBI" id="CHEBI:16526"/>
        <dbReference type="ChEBI" id="CHEBI:64479"/>
        <dbReference type="ChEBI" id="CHEBI:78449"/>
        <dbReference type="ChEBI" id="CHEBI:78454"/>
        <dbReference type="ChEBI" id="CHEBI:78456"/>
    </reaction>
    <physiologicalReaction direction="left-to-right" evidence="61">
        <dbReference type="Rhea" id="RHEA:41821"/>
    </physiologicalReaction>
</comment>
<dbReference type="GO" id="GO:0004315">
    <property type="term" value="F:3-oxoacyl-[acyl-carrier-protein] synthase activity"/>
    <property type="evidence" value="ECO:0007669"/>
    <property type="project" value="UniProtKB-EC"/>
</dbReference>
<dbReference type="SMART" id="SM00825">
    <property type="entry name" value="PKS_KS"/>
    <property type="match status" value="1"/>
</dbReference>
<dbReference type="InterPro" id="IPR036291">
    <property type="entry name" value="NAD(P)-bd_dom_sf"/>
</dbReference>
<evidence type="ECO:0000256" key="5">
    <source>
        <dbReference type="ARBA" id="ARBA00012948"/>
    </source>
</evidence>
<keyword evidence="12" id="KW-0702">S-nitrosylation</keyword>
<evidence type="ECO:0000313" key="68">
    <source>
        <dbReference type="Proteomes" id="UP001321473"/>
    </source>
</evidence>
<comment type="catalytic activity">
    <reaction evidence="46">
        <text>(2E)-dodecenoyl-[ACP] + NADPH + H(+) = dodecanoyl-[ACP] + NADP(+)</text>
        <dbReference type="Rhea" id="RHEA:41880"/>
        <dbReference type="Rhea" id="RHEA-COMP:9643"/>
        <dbReference type="Rhea" id="RHEA-COMP:9644"/>
        <dbReference type="ChEBI" id="CHEBI:15378"/>
        <dbReference type="ChEBI" id="CHEBI:57783"/>
        <dbReference type="ChEBI" id="CHEBI:58349"/>
        <dbReference type="ChEBI" id="CHEBI:65264"/>
        <dbReference type="ChEBI" id="CHEBI:78472"/>
    </reaction>
    <physiologicalReaction direction="left-to-right" evidence="46">
        <dbReference type="Rhea" id="RHEA:41881"/>
    </physiologicalReaction>
</comment>
<keyword evidence="20" id="KW-0443">Lipid metabolism</keyword>
<comment type="catalytic activity">
    <reaction evidence="35">
        <text>hexanoyl-[ACP] + malonyl-[ACP] + H(+) = 3-oxooctanoyl-[ACP] + holo-[ACP] + CO2</text>
        <dbReference type="Rhea" id="RHEA:41836"/>
        <dbReference type="Rhea" id="RHEA-COMP:9623"/>
        <dbReference type="Rhea" id="RHEA-COMP:9632"/>
        <dbReference type="Rhea" id="RHEA-COMP:9633"/>
        <dbReference type="Rhea" id="RHEA-COMP:9685"/>
        <dbReference type="ChEBI" id="CHEBI:15378"/>
        <dbReference type="ChEBI" id="CHEBI:16526"/>
        <dbReference type="ChEBI" id="CHEBI:64479"/>
        <dbReference type="ChEBI" id="CHEBI:78449"/>
        <dbReference type="ChEBI" id="CHEBI:78459"/>
        <dbReference type="ChEBI" id="CHEBI:78460"/>
    </reaction>
    <physiologicalReaction direction="left-to-right" evidence="35">
        <dbReference type="Rhea" id="RHEA:41837"/>
    </physiologicalReaction>
</comment>
<evidence type="ECO:0000256" key="35">
    <source>
        <dbReference type="ARBA" id="ARBA00047394"/>
    </source>
</evidence>
<comment type="catalytic activity">
    <reaction evidence="27">
        <text>a (3R)-hydroxyacyl-[ACP] = a (2E)-enoyl-[ACP] + H2O</text>
        <dbReference type="Rhea" id="RHEA:13097"/>
        <dbReference type="Rhea" id="RHEA-COMP:9925"/>
        <dbReference type="Rhea" id="RHEA-COMP:9945"/>
        <dbReference type="ChEBI" id="CHEBI:15377"/>
        <dbReference type="ChEBI" id="CHEBI:78784"/>
        <dbReference type="ChEBI" id="CHEBI:78827"/>
        <dbReference type="EC" id="4.2.1.59"/>
    </reaction>
    <physiologicalReaction direction="left-to-right" evidence="27">
        <dbReference type="Rhea" id="RHEA:13098"/>
    </physiologicalReaction>
</comment>
<dbReference type="Gene3D" id="3.40.50.150">
    <property type="entry name" value="Vaccinia Virus protein VP39"/>
    <property type="match status" value="1"/>
</dbReference>
<comment type="catalytic activity">
    <reaction evidence="41">
        <text>(2E)-hexadecenoyl-[ACP] + NADPH + H(+) = hexadecanoyl-[ACP] + NADP(+)</text>
        <dbReference type="Rhea" id="RHEA:41912"/>
        <dbReference type="Rhea" id="RHEA-COMP:9651"/>
        <dbReference type="Rhea" id="RHEA-COMP:9652"/>
        <dbReference type="ChEBI" id="CHEBI:15378"/>
        <dbReference type="ChEBI" id="CHEBI:57783"/>
        <dbReference type="ChEBI" id="CHEBI:58349"/>
        <dbReference type="ChEBI" id="CHEBI:78481"/>
        <dbReference type="ChEBI" id="CHEBI:78483"/>
    </reaction>
    <physiologicalReaction direction="left-to-right" evidence="41">
        <dbReference type="Rhea" id="RHEA:41913"/>
    </physiologicalReaction>
</comment>
<dbReference type="Gene3D" id="3.40.47.10">
    <property type="match status" value="1"/>
</dbReference>
<dbReference type="GO" id="GO:0004312">
    <property type="term" value="F:fatty acid synthase activity"/>
    <property type="evidence" value="ECO:0007669"/>
    <property type="project" value="UniProtKB-EC"/>
</dbReference>
<comment type="catalytic activity">
    <reaction evidence="48">
        <text>(2E)-octenoyl-[ACP] + NADPH + H(+) = octanoyl-[ACP] + NADP(+)</text>
        <dbReference type="Rhea" id="RHEA:41848"/>
        <dbReference type="Rhea" id="RHEA-COMP:9635"/>
        <dbReference type="Rhea" id="RHEA-COMP:9636"/>
        <dbReference type="ChEBI" id="CHEBI:15378"/>
        <dbReference type="ChEBI" id="CHEBI:57783"/>
        <dbReference type="ChEBI" id="CHEBI:58349"/>
        <dbReference type="ChEBI" id="CHEBI:78462"/>
        <dbReference type="ChEBI" id="CHEBI:78463"/>
    </reaction>
    <physiologicalReaction direction="left-to-right" evidence="48">
        <dbReference type="Rhea" id="RHEA:41849"/>
    </physiologicalReaction>
</comment>
<evidence type="ECO:0000256" key="55">
    <source>
        <dbReference type="ARBA" id="ARBA00049019"/>
    </source>
</evidence>
<evidence type="ECO:0000256" key="52">
    <source>
        <dbReference type="ARBA" id="ARBA00048691"/>
    </source>
</evidence>
<protein>
    <recommendedName>
        <fullName evidence="7">Fatty acid synthase</fullName>
        <ecNumber evidence="5">1.1.1.100</ecNumber>
        <ecNumber evidence="2">1.3.1.39</ecNumber>
        <ecNumber evidence="6">2.3.1.41</ecNumber>
        <ecNumber evidence="4">2.3.1.85</ecNumber>
        <ecNumber evidence="3">3.1.2.14</ecNumber>
    </recommendedName>
</protein>
<evidence type="ECO:0000256" key="53">
    <source>
        <dbReference type="ARBA" id="ARBA00048704"/>
    </source>
</evidence>
<evidence type="ECO:0000256" key="26">
    <source>
        <dbReference type="ARBA" id="ARBA00023388"/>
    </source>
</evidence>
<evidence type="ECO:0000256" key="17">
    <source>
        <dbReference type="ARBA" id="ARBA00022990"/>
    </source>
</evidence>
<comment type="catalytic activity">
    <reaction evidence="55">
        <text>(2E)-octadecenoyl-[ACP] + NADPH + H(+) = octadecanoyl-[ACP] + NADP(+)</text>
        <dbReference type="Rhea" id="RHEA:41928"/>
        <dbReference type="Rhea" id="RHEA-COMP:9655"/>
        <dbReference type="Rhea" id="RHEA-COMP:9656"/>
        <dbReference type="ChEBI" id="CHEBI:15378"/>
        <dbReference type="ChEBI" id="CHEBI:57783"/>
        <dbReference type="ChEBI" id="CHEBI:58349"/>
        <dbReference type="ChEBI" id="CHEBI:78489"/>
        <dbReference type="ChEBI" id="CHEBI:78495"/>
    </reaction>
    <physiologicalReaction direction="left-to-right" evidence="55">
        <dbReference type="Rhea" id="RHEA:41929"/>
    </physiologicalReaction>
</comment>
<evidence type="ECO:0000256" key="7">
    <source>
        <dbReference type="ARBA" id="ARBA00018769"/>
    </source>
</evidence>
<evidence type="ECO:0000256" key="60">
    <source>
        <dbReference type="ARBA" id="ARBA00049422"/>
    </source>
</evidence>
<keyword evidence="17" id="KW-0007">Acetylation</keyword>
<reference evidence="67 68" key="1">
    <citation type="journal article" date="2023" name="Arcadia Sci">
        <title>De novo assembly of a long-read Amblyomma americanum tick genome.</title>
        <authorList>
            <person name="Chou S."/>
            <person name="Poskanzer K.E."/>
            <person name="Rollins M."/>
            <person name="Thuy-Boun P.S."/>
        </authorList>
    </citation>
    <scope>NUCLEOTIDE SEQUENCE [LARGE SCALE GENOMIC DNA]</scope>
    <source>
        <strain evidence="67">F_SG_1</strain>
        <tissue evidence="67">Salivary glands</tissue>
    </source>
</reference>
<evidence type="ECO:0000256" key="62">
    <source>
        <dbReference type="ARBA" id="ARBA00049521"/>
    </source>
</evidence>
<dbReference type="Gene3D" id="3.90.180.10">
    <property type="entry name" value="Medium-chain alcohol dehydrogenases, catalytic domain"/>
    <property type="match status" value="1"/>
</dbReference>
<comment type="catalytic activity">
    <reaction evidence="63">
        <text>octanoyl-[ACP] + malonyl-[ACP] + H(+) = 3-oxodecanoyl-[ACP] + holo-[ACP] + CO2</text>
        <dbReference type="Rhea" id="RHEA:41852"/>
        <dbReference type="Rhea" id="RHEA-COMP:9623"/>
        <dbReference type="Rhea" id="RHEA-COMP:9636"/>
        <dbReference type="Rhea" id="RHEA-COMP:9637"/>
        <dbReference type="Rhea" id="RHEA-COMP:9685"/>
        <dbReference type="ChEBI" id="CHEBI:15378"/>
        <dbReference type="ChEBI" id="CHEBI:16526"/>
        <dbReference type="ChEBI" id="CHEBI:64479"/>
        <dbReference type="ChEBI" id="CHEBI:78449"/>
        <dbReference type="ChEBI" id="CHEBI:78463"/>
        <dbReference type="ChEBI" id="CHEBI:78464"/>
    </reaction>
    <physiologicalReaction direction="left-to-right" evidence="63">
        <dbReference type="Rhea" id="RHEA:41853"/>
    </physiologicalReaction>
</comment>
<evidence type="ECO:0000256" key="39">
    <source>
        <dbReference type="ARBA" id="ARBA00047500"/>
    </source>
</evidence>
<dbReference type="Pfam" id="PF21149">
    <property type="entry name" value="FAS_pseudo-KR"/>
    <property type="match status" value="1"/>
</dbReference>
<evidence type="ECO:0000256" key="54">
    <source>
        <dbReference type="ARBA" id="ARBA00048935"/>
    </source>
</evidence>
<evidence type="ECO:0000256" key="13">
    <source>
        <dbReference type="ARBA" id="ARBA00022801"/>
    </source>
</evidence>
<evidence type="ECO:0000256" key="58">
    <source>
        <dbReference type="ARBA" id="ARBA00049263"/>
    </source>
</evidence>
<evidence type="ECO:0000256" key="36">
    <source>
        <dbReference type="ARBA" id="ARBA00047400"/>
    </source>
</evidence>
<evidence type="ECO:0000256" key="12">
    <source>
        <dbReference type="ARBA" id="ARBA00022799"/>
    </source>
</evidence>
<dbReference type="InterPro" id="IPR011032">
    <property type="entry name" value="GroES-like_sf"/>
</dbReference>
<comment type="catalytic activity">
    <reaction evidence="59">
        <text>3-oxohexadecanoyl-[ACP] + NADPH + H(+) = (3R)-hydroxyhexadecanoyl-[ACP] + NADP(+)</text>
        <dbReference type="Rhea" id="RHEA:41904"/>
        <dbReference type="Rhea" id="RHEA-COMP:9649"/>
        <dbReference type="Rhea" id="RHEA-COMP:9650"/>
        <dbReference type="ChEBI" id="CHEBI:15378"/>
        <dbReference type="ChEBI" id="CHEBI:57783"/>
        <dbReference type="ChEBI" id="CHEBI:58349"/>
        <dbReference type="ChEBI" id="CHEBI:78478"/>
        <dbReference type="ChEBI" id="CHEBI:78480"/>
    </reaction>
    <physiologicalReaction direction="left-to-right" evidence="59">
        <dbReference type="Rhea" id="RHEA:41905"/>
    </physiologicalReaction>
</comment>
<keyword evidence="22" id="KW-0511">Multifunctional enzyme</keyword>
<dbReference type="EC" id="1.3.1.39" evidence="2"/>
<evidence type="ECO:0000256" key="23">
    <source>
        <dbReference type="ARBA" id="ARBA00023332"/>
    </source>
</evidence>
<dbReference type="InterPro" id="IPR014031">
    <property type="entry name" value="Ketoacyl_synth_C"/>
</dbReference>
<comment type="pathway">
    <text evidence="1">Lipid metabolism.</text>
</comment>
<dbReference type="EC" id="2.3.1.85" evidence="4"/>
<comment type="catalytic activity">
    <reaction evidence="50">
        <text>3-oxohexanoyl-[ACP] + NADPH + H(+) = (3R)-hydroxyhexanoyl-[ACP] + NADP(+)</text>
        <dbReference type="Rhea" id="RHEA:41824"/>
        <dbReference type="Rhea" id="RHEA-COMP:9629"/>
        <dbReference type="Rhea" id="RHEA-COMP:9630"/>
        <dbReference type="ChEBI" id="CHEBI:15378"/>
        <dbReference type="ChEBI" id="CHEBI:57783"/>
        <dbReference type="ChEBI" id="CHEBI:58349"/>
        <dbReference type="ChEBI" id="CHEBI:78456"/>
        <dbReference type="ChEBI" id="CHEBI:78457"/>
    </reaction>
    <physiologicalReaction direction="left-to-right" evidence="50">
        <dbReference type="Rhea" id="RHEA:41825"/>
    </physiologicalReaction>
</comment>
<dbReference type="EC" id="3.1.2.14" evidence="3"/>
<dbReference type="SMART" id="SM00822">
    <property type="entry name" value="PKS_KR"/>
    <property type="match status" value="1"/>
</dbReference>
<comment type="catalytic activity">
    <reaction evidence="23">
        <text>(3R)-hydroxyoctanoyl-[ACP] = (2E)-octenoyl-[ACP] + H2O</text>
        <dbReference type="Rhea" id="RHEA:41844"/>
        <dbReference type="Rhea" id="RHEA-COMP:9634"/>
        <dbReference type="Rhea" id="RHEA-COMP:9635"/>
        <dbReference type="ChEBI" id="CHEBI:15377"/>
        <dbReference type="ChEBI" id="CHEBI:78461"/>
        <dbReference type="ChEBI" id="CHEBI:78462"/>
    </reaction>
    <physiologicalReaction direction="left-to-right" evidence="23">
        <dbReference type="Rhea" id="RHEA:41845"/>
    </physiologicalReaction>
</comment>
<comment type="catalytic activity">
    <reaction evidence="26">
        <text>(3R)-hydroxydecanoyl-[ACP] = (2E)-decenoyl-[ACP] + H2O</text>
        <dbReference type="Rhea" id="RHEA:41860"/>
        <dbReference type="Rhea" id="RHEA-COMP:9638"/>
        <dbReference type="Rhea" id="RHEA-COMP:9639"/>
        <dbReference type="ChEBI" id="CHEBI:15377"/>
        <dbReference type="ChEBI" id="CHEBI:78466"/>
        <dbReference type="ChEBI" id="CHEBI:78467"/>
    </reaction>
    <physiologicalReaction direction="left-to-right" evidence="26">
        <dbReference type="Rhea" id="RHEA:41861"/>
    </physiologicalReaction>
</comment>
<dbReference type="SUPFAM" id="SSF50129">
    <property type="entry name" value="GroES-like"/>
    <property type="match status" value="1"/>
</dbReference>
<dbReference type="SUPFAM" id="SSF52151">
    <property type="entry name" value="FabD/lysophospholipase-like"/>
    <property type="match status" value="1"/>
</dbReference>
<dbReference type="SUPFAM" id="SSF51735">
    <property type="entry name" value="NAD(P)-binding Rossmann-fold domains"/>
    <property type="match status" value="2"/>
</dbReference>
<proteinExistence type="predicted"/>
<keyword evidence="8" id="KW-0596">Phosphopantetheine</keyword>
<keyword evidence="18" id="KW-0560">Oxidoreductase</keyword>
<comment type="catalytic activity">
    <reaction evidence="49">
        <text>a fatty acyl-[ACP] + malonyl-[ACP] + H(+) = a 3-oxoacyl-[ACP] + holo-[ACP] + CO2</text>
        <dbReference type="Rhea" id="RHEA:22836"/>
        <dbReference type="Rhea" id="RHEA-COMP:9623"/>
        <dbReference type="Rhea" id="RHEA-COMP:9685"/>
        <dbReference type="Rhea" id="RHEA-COMP:9916"/>
        <dbReference type="Rhea" id="RHEA-COMP:14125"/>
        <dbReference type="ChEBI" id="CHEBI:15378"/>
        <dbReference type="ChEBI" id="CHEBI:16526"/>
        <dbReference type="ChEBI" id="CHEBI:64479"/>
        <dbReference type="ChEBI" id="CHEBI:78449"/>
        <dbReference type="ChEBI" id="CHEBI:78776"/>
        <dbReference type="ChEBI" id="CHEBI:138651"/>
        <dbReference type="EC" id="2.3.1.41"/>
    </reaction>
    <physiologicalReaction direction="left-to-right" evidence="49">
        <dbReference type="Rhea" id="RHEA:22837"/>
    </physiologicalReaction>
</comment>
<evidence type="ECO:0000256" key="38">
    <source>
        <dbReference type="ARBA" id="ARBA00047451"/>
    </source>
</evidence>
<dbReference type="CDD" id="cd05195">
    <property type="entry name" value="enoyl_red"/>
    <property type="match status" value="1"/>
</dbReference>
<evidence type="ECO:0000256" key="9">
    <source>
        <dbReference type="ARBA" id="ARBA00022516"/>
    </source>
</evidence>
<comment type="catalytic activity">
    <reaction evidence="54">
        <text>3-oxotetradecanoyl-[ACP] + NADPH + H(+) = (3R)-hydroxytetradecanoyl-[ACP] + NADP(+)</text>
        <dbReference type="Rhea" id="RHEA:41888"/>
        <dbReference type="Rhea" id="RHEA-COMP:9645"/>
        <dbReference type="Rhea" id="RHEA-COMP:9646"/>
        <dbReference type="ChEBI" id="CHEBI:15378"/>
        <dbReference type="ChEBI" id="CHEBI:57783"/>
        <dbReference type="ChEBI" id="CHEBI:58349"/>
        <dbReference type="ChEBI" id="CHEBI:78473"/>
        <dbReference type="ChEBI" id="CHEBI:78474"/>
    </reaction>
    <physiologicalReaction direction="left-to-right" evidence="54">
        <dbReference type="Rhea" id="RHEA:41889"/>
    </physiologicalReaction>
</comment>
<evidence type="ECO:0000256" key="44">
    <source>
        <dbReference type="ARBA" id="ARBA00047961"/>
    </source>
</evidence>
<evidence type="ECO:0000256" key="10">
    <source>
        <dbReference type="ARBA" id="ARBA00022553"/>
    </source>
</evidence>
<dbReference type="Pfam" id="PF16197">
    <property type="entry name" value="KAsynt_C_assoc"/>
    <property type="match status" value="1"/>
</dbReference>
<dbReference type="InterPro" id="IPR020807">
    <property type="entry name" value="PKS_DH"/>
</dbReference>
<dbReference type="SMART" id="SM00829">
    <property type="entry name" value="PKS_ER"/>
    <property type="match status" value="1"/>
</dbReference>
<comment type="catalytic activity">
    <reaction evidence="44">
        <text>acetyl-[ACP] + malonyl-[ACP] + H(+) = 3-oxobutanoyl-[ACP] + holo-[ACP] + CO2</text>
        <dbReference type="Rhea" id="RHEA:41800"/>
        <dbReference type="Rhea" id="RHEA-COMP:9621"/>
        <dbReference type="Rhea" id="RHEA-COMP:9623"/>
        <dbReference type="Rhea" id="RHEA-COMP:9625"/>
        <dbReference type="Rhea" id="RHEA-COMP:9685"/>
        <dbReference type="ChEBI" id="CHEBI:15378"/>
        <dbReference type="ChEBI" id="CHEBI:16526"/>
        <dbReference type="ChEBI" id="CHEBI:64479"/>
        <dbReference type="ChEBI" id="CHEBI:78446"/>
        <dbReference type="ChEBI" id="CHEBI:78449"/>
        <dbReference type="ChEBI" id="CHEBI:78450"/>
    </reaction>
    <physiologicalReaction direction="left-to-right" evidence="44">
        <dbReference type="Rhea" id="RHEA:41801"/>
    </physiologicalReaction>
</comment>
<dbReference type="SUPFAM" id="SSF55048">
    <property type="entry name" value="Probable ACP-binding domain of malonyl-CoA ACP transacylase"/>
    <property type="match status" value="1"/>
</dbReference>
<comment type="catalytic activity">
    <reaction evidence="57">
        <text>(2E)-tetradecenoyl-[ACP] + NADPH + H(+) = tetradecanoyl-[ACP] + NADP(+)</text>
        <dbReference type="Rhea" id="RHEA:41896"/>
        <dbReference type="Rhea" id="RHEA-COMP:9647"/>
        <dbReference type="Rhea" id="RHEA-COMP:9648"/>
        <dbReference type="ChEBI" id="CHEBI:15378"/>
        <dbReference type="ChEBI" id="CHEBI:57783"/>
        <dbReference type="ChEBI" id="CHEBI:58349"/>
        <dbReference type="ChEBI" id="CHEBI:78475"/>
        <dbReference type="ChEBI" id="CHEBI:78477"/>
    </reaction>
    <physiologicalReaction direction="left-to-right" evidence="57">
        <dbReference type="Rhea" id="RHEA:41897"/>
    </physiologicalReaction>
</comment>
<keyword evidence="14" id="KW-0276">Fatty acid metabolism</keyword>
<dbReference type="Pfam" id="PF08659">
    <property type="entry name" value="KR"/>
    <property type="match status" value="1"/>
</dbReference>
<dbReference type="Pfam" id="PF02801">
    <property type="entry name" value="Ketoacyl-synt_C"/>
    <property type="match status" value="1"/>
</dbReference>
<evidence type="ECO:0000256" key="3">
    <source>
        <dbReference type="ARBA" id="ARBA00012480"/>
    </source>
</evidence>
<name>A0AAQ4DU77_AMBAM</name>
<evidence type="ECO:0000256" key="19">
    <source>
        <dbReference type="ARBA" id="ARBA00023027"/>
    </source>
</evidence>
<evidence type="ECO:0000256" key="37">
    <source>
        <dbReference type="ARBA" id="ARBA00047440"/>
    </source>
</evidence>
<evidence type="ECO:0000256" key="2">
    <source>
        <dbReference type="ARBA" id="ARBA00012004"/>
    </source>
</evidence>
<dbReference type="InterPro" id="IPR016035">
    <property type="entry name" value="Acyl_Trfase/lysoPLipase"/>
</dbReference>
<feature type="domain" description="Ketosynthase family 3 (KS3)" evidence="65">
    <location>
        <begin position="199"/>
        <end position="581"/>
    </location>
</feature>
<dbReference type="InterPro" id="IPR050091">
    <property type="entry name" value="PKS_NRPS_Biosynth_Enz"/>
</dbReference>
<evidence type="ECO:0000256" key="8">
    <source>
        <dbReference type="ARBA" id="ARBA00022450"/>
    </source>
</evidence>
<dbReference type="Gene3D" id="3.30.70.3290">
    <property type="match status" value="1"/>
</dbReference>
<dbReference type="InterPro" id="IPR014030">
    <property type="entry name" value="Ketoacyl_synth_N"/>
</dbReference>
<comment type="catalytic activity">
    <reaction evidence="30">
        <text>(3R)-hydroxyhexadecanoyl-[ACP] = (2E)-hexadecenoyl-[ACP] + H2O</text>
        <dbReference type="Rhea" id="RHEA:41908"/>
        <dbReference type="Rhea" id="RHEA-COMP:9650"/>
        <dbReference type="Rhea" id="RHEA-COMP:9651"/>
        <dbReference type="ChEBI" id="CHEBI:15377"/>
        <dbReference type="ChEBI" id="CHEBI:78480"/>
        <dbReference type="ChEBI" id="CHEBI:78481"/>
    </reaction>
    <physiologicalReaction direction="left-to-right" evidence="30">
        <dbReference type="Rhea" id="RHEA:41909"/>
    </physiologicalReaction>
</comment>
<evidence type="ECO:0000256" key="45">
    <source>
        <dbReference type="ARBA" id="ARBA00048051"/>
    </source>
</evidence>
<keyword evidence="11" id="KW-0808">Transferase</keyword>
<evidence type="ECO:0000256" key="28">
    <source>
        <dbReference type="ARBA" id="ARBA00023398"/>
    </source>
</evidence>
<keyword evidence="16" id="KW-0663">Pyridoxal phosphate</keyword>
<dbReference type="InterPro" id="IPR020841">
    <property type="entry name" value="PKS_Beta-ketoAc_synthase_dom"/>
</dbReference>
<feature type="domain" description="PKS/mFAS DH" evidence="66">
    <location>
        <begin position="1018"/>
        <end position="1303"/>
    </location>
</feature>
<comment type="catalytic activity">
    <reaction evidence="62">
        <text>(2E)-decenoyl-[ACP] + NADPH + H(+) = decanoyl-[ACP] + NADP(+)</text>
        <dbReference type="Rhea" id="RHEA:41864"/>
        <dbReference type="Rhea" id="RHEA-COMP:9639"/>
        <dbReference type="Rhea" id="RHEA-COMP:9640"/>
        <dbReference type="ChEBI" id="CHEBI:15378"/>
        <dbReference type="ChEBI" id="CHEBI:57783"/>
        <dbReference type="ChEBI" id="CHEBI:58349"/>
        <dbReference type="ChEBI" id="CHEBI:78467"/>
        <dbReference type="ChEBI" id="CHEBI:78468"/>
    </reaction>
    <physiologicalReaction direction="left-to-right" evidence="62">
        <dbReference type="Rhea" id="RHEA:41865"/>
    </physiologicalReaction>
</comment>
<evidence type="ECO:0000256" key="59">
    <source>
        <dbReference type="ARBA" id="ARBA00049414"/>
    </source>
</evidence>
<dbReference type="PANTHER" id="PTHR43775">
    <property type="entry name" value="FATTY ACID SYNTHASE"/>
    <property type="match status" value="1"/>
</dbReference>
<evidence type="ECO:0000256" key="21">
    <source>
        <dbReference type="ARBA" id="ARBA00023160"/>
    </source>
</evidence>
<comment type="catalytic activity">
    <reaction evidence="39">
        <text>(2E)-butenoyl-[ACP] + NADPH + H(+) = butanoyl-[ACP] + NADP(+)</text>
        <dbReference type="Rhea" id="RHEA:41812"/>
        <dbReference type="Rhea" id="RHEA-COMP:9627"/>
        <dbReference type="Rhea" id="RHEA-COMP:9628"/>
        <dbReference type="ChEBI" id="CHEBI:15378"/>
        <dbReference type="ChEBI" id="CHEBI:57783"/>
        <dbReference type="ChEBI" id="CHEBI:58349"/>
        <dbReference type="ChEBI" id="CHEBI:78453"/>
        <dbReference type="ChEBI" id="CHEBI:78454"/>
    </reaction>
    <physiologicalReaction direction="left-to-right" evidence="39">
        <dbReference type="Rhea" id="RHEA:41813"/>
    </physiologicalReaction>
</comment>
<dbReference type="FunFam" id="3.40.50.720:FF:000209">
    <property type="entry name" value="Polyketide synthase Pks12"/>
    <property type="match status" value="1"/>
</dbReference>
<dbReference type="InterPro" id="IPR001031">
    <property type="entry name" value="Thioesterase"/>
</dbReference>
<evidence type="ECO:0000256" key="31">
    <source>
        <dbReference type="ARBA" id="ARBA00023402"/>
    </source>
</evidence>
<evidence type="ECO:0000256" key="14">
    <source>
        <dbReference type="ARBA" id="ARBA00022832"/>
    </source>
</evidence>
<evidence type="ECO:0000256" key="15">
    <source>
        <dbReference type="ARBA" id="ARBA00022857"/>
    </source>
</evidence>
<comment type="catalytic activity">
    <reaction evidence="33">
        <text>acetyl-CoA + n malonyl-CoA + 2n NADPH + 2n H(+) = a long-chain fatty acid + (n+1) CoA + n CO2 + 2n NADP(+).</text>
        <dbReference type="EC" id="2.3.1.85"/>
    </reaction>
</comment>
<evidence type="ECO:0000256" key="29">
    <source>
        <dbReference type="ARBA" id="ARBA00023399"/>
    </source>
</evidence>
<dbReference type="GO" id="GO:0006633">
    <property type="term" value="P:fatty acid biosynthetic process"/>
    <property type="evidence" value="ECO:0007669"/>
    <property type="project" value="UniProtKB-KW"/>
</dbReference>
<dbReference type="InterPro" id="IPR014043">
    <property type="entry name" value="Acyl_transferase_dom"/>
</dbReference>
<evidence type="ECO:0000256" key="32">
    <source>
        <dbReference type="ARBA" id="ARBA00023442"/>
    </source>
</evidence>
<dbReference type="InterPro" id="IPR049552">
    <property type="entry name" value="PKS_DH_N"/>
</dbReference>
<dbReference type="Pfam" id="PF00109">
    <property type="entry name" value="ketoacyl-synt"/>
    <property type="match status" value="1"/>
</dbReference>
<evidence type="ECO:0000256" key="34">
    <source>
        <dbReference type="ARBA" id="ARBA00047300"/>
    </source>
</evidence>
<keyword evidence="9" id="KW-0444">Lipid biosynthesis</keyword>
<dbReference type="SUPFAM" id="SSF53474">
    <property type="entry name" value="alpha/beta-Hydrolases"/>
    <property type="match status" value="1"/>
</dbReference>
<feature type="region of interest" description="C-terminal hotdog fold" evidence="64">
    <location>
        <begin position="1158"/>
        <end position="1303"/>
    </location>
</feature>
<evidence type="ECO:0000256" key="63">
    <source>
        <dbReference type="ARBA" id="ARBA00049533"/>
    </source>
</evidence>
<evidence type="ECO:0000256" key="64">
    <source>
        <dbReference type="PROSITE-ProRule" id="PRU01363"/>
    </source>
</evidence>
<dbReference type="InterPro" id="IPR029063">
    <property type="entry name" value="SAM-dependent_MTases_sf"/>
</dbReference>
<comment type="catalytic activity">
    <reaction evidence="43">
        <text>3-oxobutanoyl-[ACP] + NADPH + H(+) = (3R)-hydroxybutanoyl-[ACP] + NADP(+)</text>
        <dbReference type="Rhea" id="RHEA:41804"/>
        <dbReference type="Rhea" id="RHEA-COMP:9625"/>
        <dbReference type="Rhea" id="RHEA-COMP:9626"/>
        <dbReference type="ChEBI" id="CHEBI:15378"/>
        <dbReference type="ChEBI" id="CHEBI:57783"/>
        <dbReference type="ChEBI" id="CHEBI:58349"/>
        <dbReference type="ChEBI" id="CHEBI:78450"/>
        <dbReference type="ChEBI" id="CHEBI:78451"/>
    </reaction>
    <physiologicalReaction direction="left-to-right" evidence="43">
        <dbReference type="Rhea" id="RHEA:41805"/>
    </physiologicalReaction>
</comment>
<evidence type="ECO:0000256" key="46">
    <source>
        <dbReference type="ARBA" id="ARBA00048281"/>
    </source>
</evidence>
<dbReference type="EC" id="2.3.1.41" evidence="6"/>
<comment type="catalytic activity">
    <reaction evidence="31">
        <text>(3R)-hydroxybutanoyl-[ACP] = (2E)-butenoyl-[ACP] + H2O</text>
        <dbReference type="Rhea" id="RHEA:41808"/>
        <dbReference type="Rhea" id="RHEA-COMP:9626"/>
        <dbReference type="Rhea" id="RHEA-COMP:9627"/>
        <dbReference type="ChEBI" id="CHEBI:15377"/>
        <dbReference type="ChEBI" id="CHEBI:78451"/>
        <dbReference type="ChEBI" id="CHEBI:78453"/>
    </reaction>
    <physiologicalReaction direction="left-to-right" evidence="31">
        <dbReference type="Rhea" id="RHEA:41809"/>
    </physiologicalReaction>
</comment>
<feature type="active site" description="Proton acceptor; for dehydratase activity" evidence="64">
    <location>
        <position position="1057"/>
    </location>
</feature>
<evidence type="ECO:0000256" key="22">
    <source>
        <dbReference type="ARBA" id="ARBA00023268"/>
    </source>
</evidence>